<dbReference type="CDD" id="cd19998">
    <property type="entry name" value="PBP1_ABC_sugar_binding-like"/>
    <property type="match status" value="1"/>
</dbReference>
<name>A0ABS3IZM3_9HYPH</name>
<dbReference type="Proteomes" id="UP000664288">
    <property type="component" value="Unassembled WGS sequence"/>
</dbReference>
<evidence type="ECO:0000259" key="4">
    <source>
        <dbReference type="Pfam" id="PF13407"/>
    </source>
</evidence>
<organism evidence="5 6">
    <name type="scientific">Jiella sonneratiae</name>
    <dbReference type="NCBI Taxonomy" id="2816856"/>
    <lineage>
        <taxon>Bacteria</taxon>
        <taxon>Pseudomonadati</taxon>
        <taxon>Pseudomonadota</taxon>
        <taxon>Alphaproteobacteria</taxon>
        <taxon>Hyphomicrobiales</taxon>
        <taxon>Aurantimonadaceae</taxon>
        <taxon>Jiella</taxon>
    </lineage>
</organism>
<dbReference type="PANTHER" id="PTHR46847:SF1">
    <property type="entry name" value="D-ALLOSE-BINDING PERIPLASMIC PROTEIN-RELATED"/>
    <property type="match status" value="1"/>
</dbReference>
<dbReference type="EMBL" id="JAFMPY010000004">
    <property type="protein sequence ID" value="MBO0902869.1"/>
    <property type="molecule type" value="Genomic_DNA"/>
</dbReference>
<dbReference type="Gene3D" id="3.40.50.2300">
    <property type="match status" value="2"/>
</dbReference>
<comment type="subcellular location">
    <subcellularLocation>
        <location evidence="1">Cell envelope</location>
    </subcellularLocation>
</comment>
<dbReference type="InterPro" id="IPR028082">
    <property type="entry name" value="Peripla_BP_I"/>
</dbReference>
<dbReference type="SUPFAM" id="SSF53822">
    <property type="entry name" value="Periplasmic binding protein-like I"/>
    <property type="match status" value="1"/>
</dbReference>
<keyword evidence="3" id="KW-0732">Signal</keyword>
<dbReference type="Pfam" id="PF13407">
    <property type="entry name" value="Peripla_BP_4"/>
    <property type="match status" value="1"/>
</dbReference>
<proteinExistence type="inferred from homology"/>
<accession>A0ABS3IZM3</accession>
<dbReference type="RefSeq" id="WP_207349517.1">
    <property type="nucleotide sequence ID" value="NZ_JAFMPY010000004.1"/>
</dbReference>
<feature type="domain" description="Periplasmic binding protein" evidence="4">
    <location>
        <begin position="82"/>
        <end position="335"/>
    </location>
</feature>
<dbReference type="PROSITE" id="PS51318">
    <property type="entry name" value="TAT"/>
    <property type="match status" value="1"/>
</dbReference>
<evidence type="ECO:0000256" key="3">
    <source>
        <dbReference type="ARBA" id="ARBA00022729"/>
    </source>
</evidence>
<comment type="similarity">
    <text evidence="2">Belongs to the bacterial solute-binding protein 2 family.</text>
</comment>
<dbReference type="InterPro" id="IPR025997">
    <property type="entry name" value="SBP_2_dom"/>
</dbReference>
<evidence type="ECO:0000313" key="5">
    <source>
        <dbReference type="EMBL" id="MBO0902869.1"/>
    </source>
</evidence>
<reference evidence="5 6" key="1">
    <citation type="submission" date="2021-03" db="EMBL/GenBank/DDBJ databases">
        <title>Whole genome sequence of Jiella sp. MQZ13P-4.</title>
        <authorList>
            <person name="Tuo L."/>
        </authorList>
    </citation>
    <scope>NUCLEOTIDE SEQUENCE [LARGE SCALE GENOMIC DNA]</scope>
    <source>
        <strain evidence="5 6">MQZ13P-4</strain>
    </source>
</reference>
<dbReference type="InterPro" id="IPR006311">
    <property type="entry name" value="TAT_signal"/>
</dbReference>
<dbReference type="PANTHER" id="PTHR46847">
    <property type="entry name" value="D-ALLOSE-BINDING PERIPLASMIC PROTEIN-RELATED"/>
    <property type="match status" value="1"/>
</dbReference>
<sequence>MYALMSGRIGSRWEVAQGRDEPREETSMQRRQFIKSVAGGVAATAVSGLMGRRAFAADKCIMPWASDTPMVKREAKSGPFKIALSNSYIGNTWRTEMVQIAKAYTERDDVKPMIASFQATSSGNEVSAQIAQMNQMILSGVDAIILNAASPTGLNSVVDQAVDAGILVVSFDNVVTTENAVLVNEDQYSMGKQWADFIVDKTGGKGNILVVRGVAGTFVDQERTRAANDVFGKHPEIKTTEIYGNWDDGTAQKVTANALASGTKFDGVWSQGGDTGVVRAFQQAGMDIPPIAGEAENGFRKLASELKFPMLSIGQSPALSALSIKVALDILQGKETPRSVSAPLPTATTDTLKSGENFFPDLPDSFFTPISIPVCGLDFDVNQILKQKV</sequence>
<evidence type="ECO:0000256" key="2">
    <source>
        <dbReference type="ARBA" id="ARBA00007639"/>
    </source>
</evidence>
<gene>
    <name evidence="5" type="ORF">J1C47_04395</name>
</gene>
<keyword evidence="6" id="KW-1185">Reference proteome</keyword>
<comment type="caution">
    <text evidence="5">The sequence shown here is derived from an EMBL/GenBank/DDBJ whole genome shotgun (WGS) entry which is preliminary data.</text>
</comment>
<evidence type="ECO:0000256" key="1">
    <source>
        <dbReference type="ARBA" id="ARBA00004196"/>
    </source>
</evidence>
<evidence type="ECO:0000313" key="6">
    <source>
        <dbReference type="Proteomes" id="UP000664288"/>
    </source>
</evidence>
<protein>
    <submittedName>
        <fullName evidence="5">ABC transporter substrate-binding protein</fullName>
    </submittedName>
</protein>